<dbReference type="EMBL" id="CAJVNV010000521">
    <property type="protein sequence ID" value="CAG8223797.1"/>
    <property type="molecule type" value="Genomic_DNA"/>
</dbReference>
<comment type="catalytic activity">
    <reaction evidence="9">
        <text>adenosine + H2O + H(+) = inosine + NH4(+)</text>
        <dbReference type="Rhea" id="RHEA:24408"/>
        <dbReference type="ChEBI" id="CHEBI:15377"/>
        <dbReference type="ChEBI" id="CHEBI:15378"/>
        <dbReference type="ChEBI" id="CHEBI:16335"/>
        <dbReference type="ChEBI" id="CHEBI:17596"/>
        <dbReference type="ChEBI" id="CHEBI:28938"/>
        <dbReference type="EC" id="3.5.4.4"/>
    </reaction>
</comment>
<keyword evidence="7" id="KW-0732">Signal</keyword>
<evidence type="ECO:0000256" key="1">
    <source>
        <dbReference type="ARBA" id="ARBA00001947"/>
    </source>
</evidence>
<comment type="caution">
    <text evidence="11">The sequence shown here is derived from an EMBL/GenBank/DDBJ whole genome shotgun (WGS) entry which is preliminary data.</text>
</comment>
<comment type="similarity">
    <text evidence="3">Belongs to the metallo-dependent hydrolases superfamily. Adenosine and AMP deaminases family. ADGF subfamily.</text>
</comment>
<accession>A0A9W4N1U2</accession>
<dbReference type="GO" id="GO:0006154">
    <property type="term" value="P:adenosine catabolic process"/>
    <property type="evidence" value="ECO:0007669"/>
    <property type="project" value="TreeGrafter"/>
</dbReference>
<reference evidence="11" key="1">
    <citation type="submission" date="2021-07" db="EMBL/GenBank/DDBJ databases">
        <authorList>
            <person name="Branca A.L. A."/>
        </authorList>
    </citation>
    <scope>NUCLEOTIDE SEQUENCE</scope>
</reference>
<evidence type="ECO:0000256" key="9">
    <source>
        <dbReference type="ARBA" id="ARBA00047764"/>
    </source>
</evidence>
<dbReference type="EC" id="3.5.4.4" evidence="4"/>
<dbReference type="InterPro" id="IPR001365">
    <property type="entry name" value="A_deaminase_dom"/>
</dbReference>
<evidence type="ECO:0000256" key="2">
    <source>
        <dbReference type="ARBA" id="ARBA00004613"/>
    </source>
</evidence>
<dbReference type="PANTHER" id="PTHR11409">
    <property type="entry name" value="ADENOSINE DEAMINASE"/>
    <property type="match status" value="1"/>
</dbReference>
<comment type="cofactor">
    <cofactor evidence="1">
        <name>Zn(2+)</name>
        <dbReference type="ChEBI" id="CHEBI:29105"/>
    </cofactor>
</comment>
<gene>
    <name evidence="11" type="ORF">PNAL_LOCUS8100</name>
</gene>
<comment type="subcellular location">
    <subcellularLocation>
        <location evidence="2">Secreted</location>
    </subcellularLocation>
</comment>
<evidence type="ECO:0000256" key="5">
    <source>
        <dbReference type="ARBA" id="ARBA00022525"/>
    </source>
</evidence>
<dbReference type="GO" id="GO:0004000">
    <property type="term" value="F:adenosine deaminase activity"/>
    <property type="evidence" value="ECO:0007669"/>
    <property type="project" value="TreeGrafter"/>
</dbReference>
<dbReference type="AlphaFoldDB" id="A0A9W4N1U2"/>
<evidence type="ECO:0000313" key="11">
    <source>
        <dbReference type="EMBL" id="CAG8223797.1"/>
    </source>
</evidence>
<keyword evidence="5" id="KW-0964">Secreted</keyword>
<sequence>MYIREEEQRRRYALKGGITRRRKRIRRGSLTFPSRQSGPLDSTIFDSLQIMANTENEWELEEGIPQVGDPFIQQYLKGRDALIMEERKRRHDANLRKSLSPIAARATKIVSQIRAQEQNELWSSGLDEVAAHQADEILYPGVMFNLAKGRMENTKLWKIVEKMPKGSLLHAHMDAMFDINFLIDQAFSTPGIHMLAPKPLITAHDYENAPVLFQYSSQPLEASEDKPSIWSETYEPSSLISIQKAASSFPKGGEKGFREWLHTRCVLMPEHSYHHHHGVDAIWSIFTKTFPIVDSLLMYEPIFRACLHRLLAQLAEDGIRYVEFRIGFVFKFRKEGNDEPEEDYVEWCHVVEDVVAQFKQTDAGKDFYDPRIIWTTLRLFNNEGIVNSMKQCIETKLEFPNLISGFDLVGQEDNGRPLVDLVPVLFWFRKQCAEEEVDIPFFFHAGECLGDGDATDHNLFDAILLGTRRIGHAFSLYKHPLLIDLVKEKKILVECCPISNEVLRLASSIKSHPLPALLSRGVPVSLCNDDPAILGHGRNGLTHDFWQALQGLENVDLVGLSMMAQNSIRWSCYEDQSTAEWKAGIQNGVMGKGLKAERLQAFASDFEKFCEWVVLEFAEYDTGDD</sequence>
<dbReference type="InterPro" id="IPR032466">
    <property type="entry name" value="Metal_Hydrolase"/>
</dbReference>
<dbReference type="GO" id="GO:0046872">
    <property type="term" value="F:metal ion binding"/>
    <property type="evidence" value="ECO:0007669"/>
    <property type="project" value="UniProtKB-KW"/>
</dbReference>
<evidence type="ECO:0000256" key="6">
    <source>
        <dbReference type="ARBA" id="ARBA00022723"/>
    </source>
</evidence>
<proteinExistence type="inferred from homology"/>
<dbReference type="OrthoDB" id="5169850at2759"/>
<dbReference type="Pfam" id="PF00962">
    <property type="entry name" value="A_deaminase"/>
    <property type="match status" value="1"/>
</dbReference>
<dbReference type="PANTHER" id="PTHR11409:SF39">
    <property type="entry name" value="ADENOSINE DEAMINASE 2"/>
    <property type="match status" value="1"/>
</dbReference>
<dbReference type="GO" id="GO:0046103">
    <property type="term" value="P:inosine biosynthetic process"/>
    <property type="evidence" value="ECO:0007669"/>
    <property type="project" value="TreeGrafter"/>
</dbReference>
<evidence type="ECO:0000256" key="7">
    <source>
        <dbReference type="ARBA" id="ARBA00022729"/>
    </source>
</evidence>
<dbReference type="Gene3D" id="3.20.20.140">
    <property type="entry name" value="Metal-dependent hydrolases"/>
    <property type="match status" value="1"/>
</dbReference>
<dbReference type="Proteomes" id="UP001153461">
    <property type="component" value="Unassembled WGS sequence"/>
</dbReference>
<name>A0A9W4N1U2_PENNA</name>
<evidence type="ECO:0000256" key="8">
    <source>
        <dbReference type="ARBA" id="ARBA00022801"/>
    </source>
</evidence>
<protein>
    <recommendedName>
        <fullName evidence="4">adenosine deaminase</fullName>
        <ecNumber evidence="4">3.5.4.4</ecNumber>
    </recommendedName>
</protein>
<dbReference type="InterPro" id="IPR006330">
    <property type="entry name" value="Ado/ade_deaminase"/>
</dbReference>
<organism evidence="11 12">
    <name type="scientific">Penicillium nalgiovense</name>
    <dbReference type="NCBI Taxonomy" id="60175"/>
    <lineage>
        <taxon>Eukaryota</taxon>
        <taxon>Fungi</taxon>
        <taxon>Dikarya</taxon>
        <taxon>Ascomycota</taxon>
        <taxon>Pezizomycotina</taxon>
        <taxon>Eurotiomycetes</taxon>
        <taxon>Eurotiomycetidae</taxon>
        <taxon>Eurotiales</taxon>
        <taxon>Aspergillaceae</taxon>
        <taxon>Penicillium</taxon>
    </lineage>
</organism>
<dbReference type="GO" id="GO:0005576">
    <property type="term" value="C:extracellular region"/>
    <property type="evidence" value="ECO:0007669"/>
    <property type="project" value="UniProtKB-SubCell"/>
</dbReference>
<dbReference type="SUPFAM" id="SSF51556">
    <property type="entry name" value="Metallo-dependent hydrolases"/>
    <property type="match status" value="1"/>
</dbReference>
<keyword evidence="8" id="KW-0378">Hydrolase</keyword>
<evidence type="ECO:0000256" key="3">
    <source>
        <dbReference type="ARBA" id="ARBA00006083"/>
    </source>
</evidence>
<evidence type="ECO:0000313" key="12">
    <source>
        <dbReference type="Proteomes" id="UP001153461"/>
    </source>
</evidence>
<evidence type="ECO:0000259" key="10">
    <source>
        <dbReference type="Pfam" id="PF00962"/>
    </source>
</evidence>
<dbReference type="FunFam" id="3.20.20.140:FF:000017">
    <property type="entry name" value="Adenosine deaminase 2"/>
    <property type="match status" value="1"/>
</dbReference>
<keyword evidence="6" id="KW-0479">Metal-binding</keyword>
<evidence type="ECO:0000256" key="4">
    <source>
        <dbReference type="ARBA" id="ARBA00012784"/>
    </source>
</evidence>
<feature type="domain" description="Adenosine deaminase" evidence="10">
    <location>
        <begin position="283"/>
        <end position="579"/>
    </location>
</feature>